<keyword evidence="1" id="KW-0285">Flavoprotein</keyword>
<keyword evidence="6" id="KW-1185">Reference proteome</keyword>
<dbReference type="EMBL" id="KV750771">
    <property type="protein sequence ID" value="OCL03302.1"/>
    <property type="molecule type" value="Genomic_DNA"/>
</dbReference>
<dbReference type="Proteomes" id="UP000250140">
    <property type="component" value="Unassembled WGS sequence"/>
</dbReference>
<dbReference type="Gene3D" id="3.50.50.60">
    <property type="entry name" value="FAD/NAD(P)-binding domain"/>
    <property type="match status" value="1"/>
</dbReference>
<dbReference type="AlphaFoldDB" id="A0A8E2JN82"/>
<organism evidence="5 6">
    <name type="scientific">Glonium stellatum</name>
    <dbReference type="NCBI Taxonomy" id="574774"/>
    <lineage>
        <taxon>Eukaryota</taxon>
        <taxon>Fungi</taxon>
        <taxon>Dikarya</taxon>
        <taxon>Ascomycota</taxon>
        <taxon>Pezizomycotina</taxon>
        <taxon>Dothideomycetes</taxon>
        <taxon>Pleosporomycetidae</taxon>
        <taxon>Gloniales</taxon>
        <taxon>Gloniaceae</taxon>
        <taxon>Glonium</taxon>
    </lineage>
</organism>
<dbReference type="OrthoDB" id="2690153at2759"/>
<feature type="domain" description="FAD-binding" evidence="4">
    <location>
        <begin position="22"/>
        <end position="387"/>
    </location>
</feature>
<evidence type="ECO:0000256" key="1">
    <source>
        <dbReference type="ARBA" id="ARBA00022630"/>
    </source>
</evidence>
<evidence type="ECO:0000313" key="5">
    <source>
        <dbReference type="EMBL" id="OCL03302.1"/>
    </source>
</evidence>
<accession>A0A8E2JN82</accession>
<evidence type="ECO:0000256" key="3">
    <source>
        <dbReference type="ARBA" id="ARBA00023002"/>
    </source>
</evidence>
<proteinExistence type="predicted"/>
<evidence type="ECO:0000256" key="2">
    <source>
        <dbReference type="ARBA" id="ARBA00022827"/>
    </source>
</evidence>
<dbReference type="GO" id="GO:0071949">
    <property type="term" value="F:FAD binding"/>
    <property type="evidence" value="ECO:0007669"/>
    <property type="project" value="InterPro"/>
</dbReference>
<name>A0A8E2JN82_9PEZI</name>
<evidence type="ECO:0000259" key="4">
    <source>
        <dbReference type="Pfam" id="PF01494"/>
    </source>
</evidence>
<dbReference type="Pfam" id="PF21274">
    <property type="entry name" value="Rng_hyd_C"/>
    <property type="match status" value="1"/>
</dbReference>
<reference evidence="5 6" key="1">
    <citation type="journal article" date="2016" name="Nat. Commun.">
        <title>Ectomycorrhizal ecology is imprinted in the genome of the dominant symbiotic fungus Cenococcum geophilum.</title>
        <authorList>
            <consortium name="DOE Joint Genome Institute"/>
            <person name="Peter M."/>
            <person name="Kohler A."/>
            <person name="Ohm R.A."/>
            <person name="Kuo A."/>
            <person name="Krutzmann J."/>
            <person name="Morin E."/>
            <person name="Arend M."/>
            <person name="Barry K.W."/>
            <person name="Binder M."/>
            <person name="Choi C."/>
            <person name="Clum A."/>
            <person name="Copeland A."/>
            <person name="Grisel N."/>
            <person name="Haridas S."/>
            <person name="Kipfer T."/>
            <person name="LaButti K."/>
            <person name="Lindquist E."/>
            <person name="Lipzen A."/>
            <person name="Maire R."/>
            <person name="Meier B."/>
            <person name="Mihaltcheva S."/>
            <person name="Molinier V."/>
            <person name="Murat C."/>
            <person name="Poggeler S."/>
            <person name="Quandt C.A."/>
            <person name="Sperisen C."/>
            <person name="Tritt A."/>
            <person name="Tisserant E."/>
            <person name="Crous P.W."/>
            <person name="Henrissat B."/>
            <person name="Nehls U."/>
            <person name="Egli S."/>
            <person name="Spatafora J.W."/>
            <person name="Grigoriev I.V."/>
            <person name="Martin F.M."/>
        </authorList>
    </citation>
    <scope>NUCLEOTIDE SEQUENCE [LARGE SCALE GENOMIC DNA]</scope>
    <source>
        <strain evidence="5 6">CBS 207.34</strain>
    </source>
</reference>
<dbReference type="PANTHER" id="PTHR43004">
    <property type="entry name" value="TRK SYSTEM POTASSIUM UPTAKE PROTEIN"/>
    <property type="match status" value="1"/>
</dbReference>
<dbReference type="InterPro" id="IPR002938">
    <property type="entry name" value="FAD-bd"/>
</dbReference>
<evidence type="ECO:0000313" key="6">
    <source>
        <dbReference type="Proteomes" id="UP000250140"/>
    </source>
</evidence>
<protein>
    <recommendedName>
        <fullName evidence="4">FAD-binding domain-containing protein</fullName>
    </recommendedName>
</protein>
<dbReference type="Gene3D" id="3.40.30.120">
    <property type="match status" value="1"/>
</dbReference>
<keyword evidence="2" id="KW-0274">FAD</keyword>
<keyword evidence="3" id="KW-0560">Oxidoreductase</keyword>
<dbReference type="InterPro" id="IPR036188">
    <property type="entry name" value="FAD/NAD-bd_sf"/>
</dbReference>
<dbReference type="SUPFAM" id="SSF51905">
    <property type="entry name" value="FAD/NAD(P)-binding domain"/>
    <property type="match status" value="1"/>
</dbReference>
<dbReference type="GO" id="GO:0016709">
    <property type="term" value="F:oxidoreductase activity, acting on paired donors, with incorporation or reduction of molecular oxygen, NAD(P)H as one donor, and incorporation of one atom of oxygen"/>
    <property type="evidence" value="ECO:0007669"/>
    <property type="project" value="UniProtKB-ARBA"/>
</dbReference>
<sequence>MATATEFLSNRNTAGSPGRVVETDHLIVGTGPAGASLACFLASHGLKGIAIGAAPGSAETPRAHITNMAALECLRDIGLEEECVDAATKGDCMQHTRWCRSMTGEEFARIYSWGNDPARQGDYDAASPCNHVDLPQTVLEPILVRHATLNGFHVRFDTRLISFEREASGAIVSLIEDTITKETYKIRSKYLFGCDGARSQVLRELKIPLIKKPGQGLAINILVKVDLAHTVEHRMGNLHWVMQPDQDHPDFGWTAIVRMVKPWKEWMFILFPAPGTGVEFNPTPEDYLKRVREIIGDPSISVEILNISKWFINEIVAEYYSDGNIFCLGDAVHRHPPLNGLGSNTCIQDAFNLAWKIAYVSKGLASPSLLSSYSLERQPVGLGIVTRANQGLRDHVPVWEALGMLDSSLEVRRARFAELSAATPEGVERRARLQKAVEGTAHEFHGVGVEMNQRYESSAVYLADEGPRPPLPEDPVLQHEITTFPGCRLPHAWLNTRVPGKKLSTIDLAGHGKFCLLTGIGGGAWKSAAENVGKSLGVEIKCYSIGWTQDYEDMYFDWARRREVQEDGCVLVRPDRFVAWRSKDMIPNCGEKLLVVMKSVLGL</sequence>
<dbReference type="Gene3D" id="3.30.9.10">
    <property type="entry name" value="D-Amino Acid Oxidase, subunit A, domain 2"/>
    <property type="match status" value="1"/>
</dbReference>
<gene>
    <name evidence="5" type="ORF">AOQ84DRAFT_368495</name>
</gene>
<dbReference type="Pfam" id="PF01494">
    <property type="entry name" value="FAD_binding_3"/>
    <property type="match status" value="1"/>
</dbReference>
<dbReference type="InterPro" id="IPR050641">
    <property type="entry name" value="RIFMO-like"/>
</dbReference>
<dbReference type="PANTHER" id="PTHR43004:SF8">
    <property type="entry name" value="FAD-BINDING DOMAIN-CONTAINING PROTEIN-RELATED"/>
    <property type="match status" value="1"/>
</dbReference>
<dbReference type="PRINTS" id="PR00420">
    <property type="entry name" value="RNGMNOXGNASE"/>
</dbReference>